<comment type="catalytic activity">
    <reaction evidence="11">
        <text>tRNA(Thr) + L-threonine + ATP = L-threonyl-tRNA(Thr) + AMP + diphosphate + H(+)</text>
        <dbReference type="Rhea" id="RHEA:24624"/>
        <dbReference type="Rhea" id="RHEA-COMP:9670"/>
        <dbReference type="Rhea" id="RHEA-COMP:9704"/>
        <dbReference type="ChEBI" id="CHEBI:15378"/>
        <dbReference type="ChEBI" id="CHEBI:30616"/>
        <dbReference type="ChEBI" id="CHEBI:33019"/>
        <dbReference type="ChEBI" id="CHEBI:57926"/>
        <dbReference type="ChEBI" id="CHEBI:78442"/>
        <dbReference type="ChEBI" id="CHEBI:78534"/>
        <dbReference type="ChEBI" id="CHEBI:456215"/>
        <dbReference type="EC" id="6.1.1.3"/>
    </reaction>
</comment>
<evidence type="ECO:0000256" key="8">
    <source>
        <dbReference type="ARBA" id="ARBA00022840"/>
    </source>
</evidence>
<dbReference type="AlphaFoldDB" id="W9GG36"/>
<gene>
    <name evidence="14" type="ORF">N864_18250</name>
</gene>
<dbReference type="PRINTS" id="PR01047">
    <property type="entry name" value="TRNASYNTHTHR"/>
</dbReference>
<dbReference type="InterPro" id="IPR045864">
    <property type="entry name" value="aa-tRNA-synth_II/BPL/LPL"/>
</dbReference>
<dbReference type="GO" id="GO:0005524">
    <property type="term" value="F:ATP binding"/>
    <property type="evidence" value="ECO:0007669"/>
    <property type="project" value="UniProtKB-KW"/>
</dbReference>
<evidence type="ECO:0000256" key="1">
    <source>
        <dbReference type="ARBA" id="ARBA00008226"/>
    </source>
</evidence>
<dbReference type="PANTHER" id="PTHR11451:SF56">
    <property type="entry name" value="THREONINE--TRNA LIGASE 1"/>
    <property type="match status" value="1"/>
</dbReference>
<keyword evidence="15" id="KW-1185">Reference proteome</keyword>
<dbReference type="InterPro" id="IPR033728">
    <property type="entry name" value="ThrRS_core"/>
</dbReference>
<evidence type="ECO:0000256" key="6">
    <source>
        <dbReference type="ARBA" id="ARBA00022741"/>
    </source>
</evidence>
<keyword evidence="7" id="KW-0862">Zinc</keyword>
<dbReference type="CDD" id="cd00771">
    <property type="entry name" value="ThrRS_core"/>
    <property type="match status" value="1"/>
</dbReference>
<dbReference type="InterPro" id="IPR036621">
    <property type="entry name" value="Anticodon-bd_dom_sf"/>
</dbReference>
<keyword evidence="3" id="KW-0963">Cytoplasm</keyword>
<dbReference type="GO" id="GO:0004829">
    <property type="term" value="F:threonine-tRNA ligase activity"/>
    <property type="evidence" value="ECO:0007669"/>
    <property type="project" value="UniProtKB-UniRule"/>
</dbReference>
<dbReference type="GO" id="GO:0006435">
    <property type="term" value="P:threonyl-tRNA aminoacylation"/>
    <property type="evidence" value="ECO:0007669"/>
    <property type="project" value="UniProtKB-UniRule"/>
</dbReference>
<protein>
    <recommendedName>
        <fullName evidence="2 12">Threonine--tRNA ligase</fullName>
        <ecNumber evidence="2 12">6.1.1.3</ecNumber>
    </recommendedName>
</protein>
<dbReference type="NCBIfam" id="TIGR00418">
    <property type="entry name" value="thrS"/>
    <property type="match status" value="1"/>
</dbReference>
<dbReference type="Proteomes" id="UP000019494">
    <property type="component" value="Unassembled WGS sequence"/>
</dbReference>
<comment type="similarity">
    <text evidence="1">Belongs to the class-II aminoacyl-tRNA synthetase family.</text>
</comment>
<evidence type="ECO:0000313" key="14">
    <source>
        <dbReference type="EMBL" id="EWT03803.1"/>
    </source>
</evidence>
<keyword evidence="4" id="KW-0436">Ligase</keyword>
<evidence type="ECO:0000256" key="2">
    <source>
        <dbReference type="ARBA" id="ARBA00013163"/>
    </source>
</evidence>
<evidence type="ECO:0000256" key="11">
    <source>
        <dbReference type="ARBA" id="ARBA00049515"/>
    </source>
</evidence>
<dbReference type="PATRIC" id="fig|584657.3.peg.4317"/>
<evidence type="ECO:0000256" key="3">
    <source>
        <dbReference type="ARBA" id="ARBA00022490"/>
    </source>
</evidence>
<dbReference type="OrthoDB" id="9802304at2"/>
<dbReference type="EC" id="6.1.1.3" evidence="2 12"/>
<dbReference type="GO" id="GO:0046872">
    <property type="term" value="F:metal ion binding"/>
    <property type="evidence" value="ECO:0007669"/>
    <property type="project" value="UniProtKB-KW"/>
</dbReference>
<dbReference type="Pfam" id="PF03129">
    <property type="entry name" value="HGTP_anticodon"/>
    <property type="match status" value="1"/>
</dbReference>
<keyword evidence="6" id="KW-0547">Nucleotide-binding</keyword>
<dbReference type="SUPFAM" id="SSF52954">
    <property type="entry name" value="Class II aaRS ABD-related"/>
    <property type="match status" value="1"/>
</dbReference>
<dbReference type="EMBL" id="AWQS01000453">
    <property type="protein sequence ID" value="EWT03803.1"/>
    <property type="molecule type" value="Genomic_DNA"/>
</dbReference>
<dbReference type="PROSITE" id="PS50862">
    <property type="entry name" value="AA_TRNA_LIGASE_II"/>
    <property type="match status" value="1"/>
</dbReference>
<name>W9GG36_9MICO</name>
<dbReference type="FunFam" id="3.30.930.10:FF:000002">
    <property type="entry name" value="Threonine--tRNA ligase"/>
    <property type="match status" value="1"/>
</dbReference>
<keyword evidence="8" id="KW-0067">ATP-binding</keyword>
<evidence type="ECO:0000256" key="9">
    <source>
        <dbReference type="ARBA" id="ARBA00022917"/>
    </source>
</evidence>
<evidence type="ECO:0000256" key="12">
    <source>
        <dbReference type="NCBIfam" id="TIGR00418"/>
    </source>
</evidence>
<dbReference type="RefSeq" id="WP_034722651.1">
    <property type="nucleotide sequence ID" value="NZ_AWQS01000453.1"/>
</dbReference>
<dbReference type="Gene3D" id="3.40.50.800">
    <property type="entry name" value="Anticodon-binding domain"/>
    <property type="match status" value="1"/>
</dbReference>
<evidence type="ECO:0000256" key="4">
    <source>
        <dbReference type="ARBA" id="ARBA00022598"/>
    </source>
</evidence>
<feature type="domain" description="Aminoacyl-transfer RNA synthetases class-II family profile" evidence="13">
    <location>
        <begin position="33"/>
        <end position="310"/>
    </location>
</feature>
<comment type="caution">
    <text evidence="14">The sequence shown here is derived from an EMBL/GenBank/DDBJ whole genome shotgun (WGS) entry which is preliminary data.</text>
</comment>
<organism evidence="14 15">
    <name type="scientific">Intrasporangium chromatireducens Q5-1</name>
    <dbReference type="NCBI Taxonomy" id="584657"/>
    <lineage>
        <taxon>Bacteria</taxon>
        <taxon>Bacillati</taxon>
        <taxon>Actinomycetota</taxon>
        <taxon>Actinomycetes</taxon>
        <taxon>Micrococcales</taxon>
        <taxon>Intrasporangiaceae</taxon>
        <taxon>Intrasporangium</taxon>
    </lineage>
</organism>
<keyword evidence="9" id="KW-0648">Protein biosynthesis</keyword>
<keyword evidence="10 14" id="KW-0030">Aminoacyl-tRNA synthetase</keyword>
<dbReference type="PANTHER" id="PTHR11451">
    <property type="entry name" value="THREONINE-TRNA LIGASE"/>
    <property type="match status" value="1"/>
</dbReference>
<evidence type="ECO:0000313" key="15">
    <source>
        <dbReference type="Proteomes" id="UP000019494"/>
    </source>
</evidence>
<dbReference type="Pfam" id="PF00587">
    <property type="entry name" value="tRNA-synt_2b"/>
    <property type="match status" value="1"/>
</dbReference>
<dbReference type="SUPFAM" id="SSF55681">
    <property type="entry name" value="Class II aaRS and biotin synthetases"/>
    <property type="match status" value="1"/>
</dbReference>
<dbReference type="InterPro" id="IPR006195">
    <property type="entry name" value="aa-tRNA-synth_II"/>
</dbReference>
<dbReference type="InterPro" id="IPR004154">
    <property type="entry name" value="Anticodon-bd"/>
</dbReference>
<dbReference type="InterPro" id="IPR002320">
    <property type="entry name" value="Thr-tRNA-ligase_IIa"/>
</dbReference>
<evidence type="ECO:0000259" key="13">
    <source>
        <dbReference type="PROSITE" id="PS50862"/>
    </source>
</evidence>
<evidence type="ECO:0000256" key="7">
    <source>
        <dbReference type="ARBA" id="ARBA00022833"/>
    </source>
</evidence>
<accession>W9GG36</accession>
<reference evidence="15" key="1">
    <citation type="submission" date="2013-08" db="EMBL/GenBank/DDBJ databases">
        <title>Intrasporangium oryzae NRRL B-24470.</title>
        <authorList>
            <person name="Liu H."/>
            <person name="Wang G."/>
        </authorList>
    </citation>
    <scope>NUCLEOTIDE SEQUENCE [LARGE SCALE GENOMIC DNA]</scope>
    <source>
        <strain evidence="15">Q5-1</strain>
    </source>
</reference>
<dbReference type="GO" id="GO:0005737">
    <property type="term" value="C:cytoplasm"/>
    <property type="evidence" value="ECO:0007669"/>
    <property type="project" value="UniProtKB-UniRule"/>
</dbReference>
<dbReference type="InterPro" id="IPR002314">
    <property type="entry name" value="aa-tRNA-synt_IIb"/>
</dbReference>
<keyword evidence="5" id="KW-0479">Metal-binding</keyword>
<dbReference type="Gene3D" id="3.30.930.10">
    <property type="entry name" value="Bira Bifunctional Protein, Domain 2"/>
    <property type="match status" value="1"/>
</dbReference>
<proteinExistence type="inferred from homology"/>
<sequence>MSDSFIDHRQLSRDLDIYTTDPLAGSGLPLWMPDGAIIREELQRLAKDLAHRDGCVDVFSPVLGKRALFERSGHLAKFKDDMFPSMQLGDEEPNEQLVLRPANCPHHALIYASSSHSYRELPVRLNELAPMFRAERSGVVSGLSRVRQINLDDTHVFCRPDQAGEEAARGLRAAIEAQRVLGLPVDYVRLSMRDASDGWLGSAEQWDHAEAALREAGRDVLADAALELVEAPGEAAFYGPKFDLQVRDGRGHEETIATVQLDFNQPQRFDLTYHGADGAQHRVVMIHRGTVGSMERVVAALLERYHGRLPLWLAPTQVAVLPVSSEQDGPARRLVDTLRSNGLRPALRCDDSLAARIREARHRRDALIAVIGEREATAGLVAVTDVAGRHRKVMPAERLVDRATDAYRRRLPVVEW</sequence>
<evidence type="ECO:0000256" key="5">
    <source>
        <dbReference type="ARBA" id="ARBA00022723"/>
    </source>
</evidence>
<evidence type="ECO:0000256" key="10">
    <source>
        <dbReference type="ARBA" id="ARBA00023146"/>
    </source>
</evidence>